<accession>A0A2U8UNR5</accession>
<evidence type="ECO:0000313" key="2">
    <source>
        <dbReference type="EMBL" id="AWN05248.1"/>
    </source>
</evidence>
<evidence type="ECO:0008006" key="4">
    <source>
        <dbReference type="Google" id="ProtNLM"/>
    </source>
</evidence>
<dbReference type="EMBL" id="MH155870">
    <property type="protein sequence ID" value="AWN05248.1"/>
    <property type="molecule type" value="Genomic_DNA"/>
</dbReference>
<keyword evidence="3" id="KW-1185">Reference proteome</keyword>
<protein>
    <recommendedName>
        <fullName evidence="4">Transglycosylase SLT domain-containing protein</fullName>
    </recommendedName>
</protein>
<organism evidence="2 3">
    <name type="scientific">Streptomyces phage Ibantik</name>
    <dbReference type="NCBI Taxonomy" id="2182397"/>
    <lineage>
        <taxon>Viruses</taxon>
        <taxon>Duplodnaviria</taxon>
        <taxon>Heunggongvirae</taxon>
        <taxon>Uroviricota</taxon>
        <taxon>Caudoviricetes</taxon>
        <taxon>Ibantikvirus</taxon>
        <taxon>Ibantikvirus ibantik</taxon>
    </lineage>
</organism>
<dbReference type="SUPFAM" id="SSF53955">
    <property type="entry name" value="Lysozyme-like"/>
    <property type="match status" value="1"/>
</dbReference>
<gene>
    <name evidence="2" type="primary">24</name>
    <name evidence="2" type="ORF">SEA_IBANTIK_24</name>
</gene>
<feature type="region of interest" description="Disordered" evidence="1">
    <location>
        <begin position="74"/>
        <end position="94"/>
    </location>
</feature>
<sequence length="188" mass="20132">MNDKTGKILVSVSAVLGAGFIAGVVTYTAPEAETEKVYLPGPTVTETVHKPVKVEIPGPTVTKKVEVTKTVRPKIPDSVSRSNERKTPKTSAVPQGSARAVAQSIFGSQFSCADSLIAKESGWDVSATNPSSGAYGLGQALPPSKMAPYGSDWRTSARTQLTWLRAYVDGRYGGACGAWNFWQSHHWY</sequence>
<dbReference type="InterPro" id="IPR023346">
    <property type="entry name" value="Lysozyme-like_dom_sf"/>
</dbReference>
<dbReference type="Gene3D" id="1.10.530.10">
    <property type="match status" value="1"/>
</dbReference>
<dbReference type="KEGG" id="vg:80019243"/>
<reference evidence="3" key="1">
    <citation type="submission" date="2018-04" db="EMBL/GenBank/DDBJ databases">
        <authorList>
            <person name="Go L.Y."/>
            <person name="Mitchell J.A."/>
        </authorList>
    </citation>
    <scope>NUCLEOTIDE SEQUENCE [LARGE SCALE GENOMIC DNA]</scope>
</reference>
<dbReference type="Proteomes" id="UP000247188">
    <property type="component" value="Segment"/>
</dbReference>
<name>A0A2U8UNR5_9CAUD</name>
<evidence type="ECO:0000256" key="1">
    <source>
        <dbReference type="SAM" id="MobiDB-lite"/>
    </source>
</evidence>
<dbReference type="GeneID" id="80019243"/>
<evidence type="ECO:0000313" key="3">
    <source>
        <dbReference type="Proteomes" id="UP000247188"/>
    </source>
</evidence>
<dbReference type="RefSeq" id="YP_010754648.1">
    <property type="nucleotide sequence ID" value="NC_073462.1"/>
</dbReference>
<proteinExistence type="predicted"/>